<keyword evidence="1" id="KW-0812">Transmembrane</keyword>
<keyword evidence="1" id="KW-1133">Transmembrane helix</keyword>
<keyword evidence="3" id="KW-1185">Reference proteome</keyword>
<proteinExistence type="predicted"/>
<evidence type="ECO:0000313" key="2">
    <source>
        <dbReference type="EMBL" id="MDQ0157533.1"/>
    </source>
</evidence>
<dbReference type="EMBL" id="JAUSTU010000030">
    <property type="protein sequence ID" value="MDQ0157533.1"/>
    <property type="molecule type" value="Genomic_DNA"/>
</dbReference>
<feature type="transmembrane region" description="Helical" evidence="1">
    <location>
        <begin position="27"/>
        <end position="54"/>
    </location>
</feature>
<reference evidence="2 3" key="1">
    <citation type="submission" date="2023-07" db="EMBL/GenBank/DDBJ databases">
        <title>Genomic Encyclopedia of Type Strains, Phase IV (KMG-IV): sequencing the most valuable type-strain genomes for metagenomic binning, comparative biology and taxonomic classification.</title>
        <authorList>
            <person name="Goeker M."/>
        </authorList>
    </citation>
    <scope>NUCLEOTIDE SEQUENCE [LARGE SCALE GENOMIC DNA]</scope>
    <source>
        <strain evidence="2 3">DSM 23948</strain>
    </source>
</reference>
<evidence type="ECO:0000313" key="3">
    <source>
        <dbReference type="Proteomes" id="UP001231362"/>
    </source>
</evidence>
<accession>A0ABT9V9E7</accession>
<feature type="transmembrane region" description="Helical" evidence="1">
    <location>
        <begin position="150"/>
        <end position="171"/>
    </location>
</feature>
<feature type="transmembrane region" description="Helical" evidence="1">
    <location>
        <begin position="119"/>
        <end position="138"/>
    </location>
</feature>
<evidence type="ECO:0000256" key="1">
    <source>
        <dbReference type="SAM" id="Phobius"/>
    </source>
</evidence>
<name>A0ABT9V9E7_9BACL</name>
<sequence>MYFLKSISDHIQLAQSEFRKQTQIKKLAVGSVLACMAAILQSAGGFLPGVGYGISPFATLPILICAMFSLPVGVISYFLTILLLLILQPSELIVFPFTTGLLGIGIGIAFTFFKKRLVVITFGAVFLTIGITSLLYIFNFPVLGPVASNIFSFFTAGSIFLFSCLYSWLWVEIGLFFFNRLKHFIVS</sequence>
<keyword evidence="1" id="KW-0472">Membrane</keyword>
<comment type="caution">
    <text evidence="2">The sequence shown here is derived from an EMBL/GenBank/DDBJ whole genome shotgun (WGS) entry which is preliminary data.</text>
</comment>
<dbReference type="RefSeq" id="WP_307151987.1">
    <property type="nucleotide sequence ID" value="NZ_JAUSTU010000030.1"/>
</dbReference>
<feature type="transmembrane region" description="Helical" evidence="1">
    <location>
        <begin position="60"/>
        <end position="85"/>
    </location>
</feature>
<protein>
    <submittedName>
        <fullName evidence="2">Uncharacterized protein</fullName>
    </submittedName>
</protein>
<organism evidence="2 3">
    <name type="scientific">Anoxybacillus andreesenii</name>
    <dbReference type="NCBI Taxonomy" id="1325932"/>
    <lineage>
        <taxon>Bacteria</taxon>
        <taxon>Bacillati</taxon>
        <taxon>Bacillota</taxon>
        <taxon>Bacilli</taxon>
        <taxon>Bacillales</taxon>
        <taxon>Anoxybacillaceae</taxon>
        <taxon>Anoxybacillus</taxon>
    </lineage>
</organism>
<dbReference type="Proteomes" id="UP001231362">
    <property type="component" value="Unassembled WGS sequence"/>
</dbReference>
<feature type="transmembrane region" description="Helical" evidence="1">
    <location>
        <begin position="92"/>
        <end position="113"/>
    </location>
</feature>
<gene>
    <name evidence="2" type="ORF">J2S07_003877</name>
</gene>